<gene>
    <name evidence="6" type="ORF">FB468_2474</name>
</gene>
<keyword evidence="3" id="KW-0408">Iron</keyword>
<dbReference type="RefSeq" id="WP_246055867.1">
    <property type="nucleotide sequence ID" value="NZ_BAAAUY010000011.1"/>
</dbReference>
<accession>A0A542Y8P3</accession>
<dbReference type="Proteomes" id="UP000319094">
    <property type="component" value="Unassembled WGS sequence"/>
</dbReference>
<evidence type="ECO:0000259" key="5">
    <source>
        <dbReference type="Pfam" id="PF00149"/>
    </source>
</evidence>
<name>A0A542Y8P3_9MICO</name>
<dbReference type="AlphaFoldDB" id="A0A542Y8P3"/>
<dbReference type="EMBL" id="VFON01000001">
    <property type="protein sequence ID" value="TQL44417.1"/>
    <property type="molecule type" value="Genomic_DNA"/>
</dbReference>
<dbReference type="PANTHER" id="PTHR42988">
    <property type="entry name" value="PHOSPHOHYDROLASE"/>
    <property type="match status" value="1"/>
</dbReference>
<evidence type="ECO:0000256" key="4">
    <source>
        <dbReference type="ARBA" id="ARBA00025742"/>
    </source>
</evidence>
<dbReference type="Gene3D" id="3.60.21.10">
    <property type="match status" value="1"/>
</dbReference>
<evidence type="ECO:0000256" key="2">
    <source>
        <dbReference type="ARBA" id="ARBA00022801"/>
    </source>
</evidence>
<keyword evidence="1" id="KW-0479">Metal-binding</keyword>
<proteinExistence type="inferred from homology"/>
<comment type="caution">
    <text evidence="6">The sequence shown here is derived from an EMBL/GenBank/DDBJ whole genome shotgun (WGS) entry which is preliminary data.</text>
</comment>
<evidence type="ECO:0000256" key="3">
    <source>
        <dbReference type="ARBA" id="ARBA00023004"/>
    </source>
</evidence>
<dbReference type="InterPro" id="IPR029052">
    <property type="entry name" value="Metallo-depent_PP-like"/>
</dbReference>
<protein>
    <submittedName>
        <fullName evidence="6">3',5'-cyclic AMP phosphodiesterase CpdA</fullName>
    </submittedName>
</protein>
<dbReference type="GO" id="GO:0046872">
    <property type="term" value="F:metal ion binding"/>
    <property type="evidence" value="ECO:0007669"/>
    <property type="project" value="UniProtKB-KW"/>
</dbReference>
<evidence type="ECO:0000313" key="7">
    <source>
        <dbReference type="Proteomes" id="UP000319094"/>
    </source>
</evidence>
<dbReference type="InterPro" id="IPR050884">
    <property type="entry name" value="CNP_phosphodiesterase-III"/>
</dbReference>
<feature type="domain" description="Calcineurin-like phosphoesterase" evidence="5">
    <location>
        <begin position="4"/>
        <end position="212"/>
    </location>
</feature>
<dbReference type="SUPFAM" id="SSF56300">
    <property type="entry name" value="Metallo-dependent phosphatases"/>
    <property type="match status" value="1"/>
</dbReference>
<organism evidence="6 7">
    <name type="scientific">Leucobacter komagatae</name>
    <dbReference type="NCBI Taxonomy" id="55969"/>
    <lineage>
        <taxon>Bacteria</taxon>
        <taxon>Bacillati</taxon>
        <taxon>Actinomycetota</taxon>
        <taxon>Actinomycetes</taxon>
        <taxon>Micrococcales</taxon>
        <taxon>Microbacteriaceae</taxon>
        <taxon>Leucobacter</taxon>
    </lineage>
</organism>
<dbReference type="GO" id="GO:0016787">
    <property type="term" value="F:hydrolase activity"/>
    <property type="evidence" value="ECO:0007669"/>
    <property type="project" value="UniProtKB-KW"/>
</dbReference>
<keyword evidence="2" id="KW-0378">Hydrolase</keyword>
<keyword evidence="7" id="KW-1185">Reference proteome</keyword>
<sequence length="292" mass="30601">MATLRVLHLTDTHLFGDDSRHYGVVDTADHLRRTLAHVAGREFDLVVCSGDVSEDGSEASYELARELLEPWAAERGARVVFAMGNHDRRESFRAVLGEGQLGVAATPLNGGLDPARPIASVATAGGWRTIVLDTSVPGAGYGALDPAQLDALAVELATPAEHGTILIMHHPPVPAQTDLLGALDLGDADTAALWERLAGSDVRAVLAGHYHLPVVEFVRGIPVVVAPGSANVAAAFEDPAVESASDDFGGATLEVSADRVRVVPFTRPVTGGDVFRMDTETVTRIIAAAGRG</sequence>
<evidence type="ECO:0000313" key="6">
    <source>
        <dbReference type="EMBL" id="TQL44417.1"/>
    </source>
</evidence>
<reference evidence="6 7" key="1">
    <citation type="submission" date="2019-06" db="EMBL/GenBank/DDBJ databases">
        <title>Sequencing the genomes of 1000 actinobacteria strains.</title>
        <authorList>
            <person name="Klenk H.-P."/>
        </authorList>
    </citation>
    <scope>NUCLEOTIDE SEQUENCE [LARGE SCALE GENOMIC DNA]</scope>
    <source>
        <strain evidence="6 7">DSM 8803</strain>
    </source>
</reference>
<evidence type="ECO:0000256" key="1">
    <source>
        <dbReference type="ARBA" id="ARBA00022723"/>
    </source>
</evidence>
<dbReference type="InterPro" id="IPR004843">
    <property type="entry name" value="Calcineurin-like_PHP"/>
</dbReference>
<dbReference type="Pfam" id="PF00149">
    <property type="entry name" value="Metallophos"/>
    <property type="match status" value="1"/>
</dbReference>
<dbReference type="PANTHER" id="PTHR42988:SF2">
    <property type="entry name" value="CYCLIC NUCLEOTIDE PHOSPHODIESTERASE CBUA0032-RELATED"/>
    <property type="match status" value="1"/>
</dbReference>
<comment type="similarity">
    <text evidence="4">Belongs to the cyclic nucleotide phosphodiesterase class-III family.</text>
</comment>